<feature type="non-terminal residue" evidence="1">
    <location>
        <position position="233"/>
    </location>
</feature>
<comment type="caution">
    <text evidence="1">The sequence shown here is derived from an EMBL/GenBank/DDBJ whole genome shotgun (WGS) entry which is preliminary data.</text>
</comment>
<dbReference type="Proteomes" id="UP001432027">
    <property type="component" value="Unassembled WGS sequence"/>
</dbReference>
<evidence type="ECO:0000313" key="2">
    <source>
        <dbReference type="Proteomes" id="UP001432027"/>
    </source>
</evidence>
<organism evidence="1 2">
    <name type="scientific">Pristionchus entomophagus</name>
    <dbReference type="NCBI Taxonomy" id="358040"/>
    <lineage>
        <taxon>Eukaryota</taxon>
        <taxon>Metazoa</taxon>
        <taxon>Ecdysozoa</taxon>
        <taxon>Nematoda</taxon>
        <taxon>Chromadorea</taxon>
        <taxon>Rhabditida</taxon>
        <taxon>Rhabditina</taxon>
        <taxon>Diplogasteromorpha</taxon>
        <taxon>Diplogasteroidea</taxon>
        <taxon>Neodiplogasteridae</taxon>
        <taxon>Pristionchus</taxon>
    </lineage>
</organism>
<accession>A0AAV5SLM2</accession>
<reference evidence="1" key="1">
    <citation type="submission" date="2023-10" db="EMBL/GenBank/DDBJ databases">
        <title>Genome assembly of Pristionchus species.</title>
        <authorList>
            <person name="Yoshida K."/>
            <person name="Sommer R.J."/>
        </authorList>
    </citation>
    <scope>NUCLEOTIDE SEQUENCE</scope>
    <source>
        <strain evidence="1">RS0144</strain>
    </source>
</reference>
<keyword evidence="2" id="KW-1185">Reference proteome</keyword>
<protein>
    <submittedName>
        <fullName evidence="1">Uncharacterized protein</fullName>
    </submittedName>
</protein>
<evidence type="ECO:0000313" key="1">
    <source>
        <dbReference type="EMBL" id="GMS83018.1"/>
    </source>
</evidence>
<dbReference type="EMBL" id="BTSX01000002">
    <property type="protein sequence ID" value="GMS83018.1"/>
    <property type="molecule type" value="Genomic_DNA"/>
</dbReference>
<sequence>SPMLVTDFMKLDVATKDKKYTDSIRDGNNKVSGSACMSQKDCDTIKAQKADICTPTTTQPSVSCYCTTDECTGSSAAQVTFILLVIMQLYSFLLIAATSLPLASALTCLHNSTVTNAIYSNGMLVRAYSSNYNLGLLECSTKLTRCVNFKAMDISFFNTLDVAQDKSIFVNLIKGNNGKVVGRSCMSEADVAKIKAEEKEECMGKQDNSCYCTTDECTGASGVQMTLASLMMI</sequence>
<gene>
    <name evidence="1" type="ORF">PENTCL1PPCAC_5193</name>
</gene>
<proteinExistence type="predicted"/>
<name>A0AAV5SLM2_9BILA</name>
<dbReference type="AlphaFoldDB" id="A0AAV5SLM2"/>
<feature type="non-terminal residue" evidence="1">
    <location>
        <position position="1"/>
    </location>
</feature>